<dbReference type="InterPro" id="IPR003737">
    <property type="entry name" value="GlcNAc_PI_deacetylase-related"/>
</dbReference>
<name>A0ABN2TYV5_9ACTN</name>
<organism evidence="3 4">
    <name type="scientific">Catenulispora yoronensis</name>
    <dbReference type="NCBI Taxonomy" id="450799"/>
    <lineage>
        <taxon>Bacteria</taxon>
        <taxon>Bacillati</taxon>
        <taxon>Actinomycetota</taxon>
        <taxon>Actinomycetes</taxon>
        <taxon>Catenulisporales</taxon>
        <taxon>Catenulisporaceae</taxon>
        <taxon>Catenulispora</taxon>
    </lineage>
</organism>
<dbReference type="Gene3D" id="3.40.50.10320">
    <property type="entry name" value="LmbE-like"/>
    <property type="match status" value="1"/>
</dbReference>
<comment type="caution">
    <text evidence="3">The sequence shown here is derived from an EMBL/GenBank/DDBJ whole genome shotgun (WGS) entry which is preliminary data.</text>
</comment>
<sequence length="322" mass="34072">MSSDTSAKTVIAFHAHPDDEVLVTGGTLARLAAEGHRTVVVVACDGAMGDAREPGALGRLDELRASARVLGVARVEHLGYADSGHGPLLYPDPPDRVRFVRAPLEEAAGRLAAIIREEHADLLLSYDPNGGYGHRDHVRVHEVGARAAELTGVRVLEGTVPREPIVRLGKVLQAMRILRRYDFSDPSWFGSPRATITHRVDVRAYAATKQAALAQHHSQMGNGRGSKLHRVMTLLPVPLYARLAGREWYVERATPAGAGADDDSVVETAPDPAYGPAREATPDAALPGPGSAAALPSPGSADAAPGPDTDRSDSAPPPIPQE</sequence>
<dbReference type="SUPFAM" id="SSF102588">
    <property type="entry name" value="LmbE-like"/>
    <property type="match status" value="1"/>
</dbReference>
<keyword evidence="1" id="KW-0862">Zinc</keyword>
<keyword evidence="4" id="KW-1185">Reference proteome</keyword>
<evidence type="ECO:0000313" key="4">
    <source>
        <dbReference type="Proteomes" id="UP001500751"/>
    </source>
</evidence>
<reference evidence="3 4" key="1">
    <citation type="journal article" date="2019" name="Int. J. Syst. Evol. Microbiol.">
        <title>The Global Catalogue of Microorganisms (GCM) 10K type strain sequencing project: providing services to taxonomists for standard genome sequencing and annotation.</title>
        <authorList>
            <consortium name="The Broad Institute Genomics Platform"/>
            <consortium name="The Broad Institute Genome Sequencing Center for Infectious Disease"/>
            <person name="Wu L."/>
            <person name="Ma J."/>
        </authorList>
    </citation>
    <scope>NUCLEOTIDE SEQUENCE [LARGE SCALE GENOMIC DNA]</scope>
    <source>
        <strain evidence="3 4">JCM 16014</strain>
    </source>
</reference>
<gene>
    <name evidence="3" type="ORF">GCM10009839_24630</name>
</gene>
<dbReference type="Pfam" id="PF02585">
    <property type="entry name" value="PIG-L"/>
    <property type="match status" value="1"/>
</dbReference>
<accession>A0ABN2TYV5</accession>
<evidence type="ECO:0000256" key="2">
    <source>
        <dbReference type="SAM" id="MobiDB-lite"/>
    </source>
</evidence>
<dbReference type="RefSeq" id="WP_344665670.1">
    <property type="nucleotide sequence ID" value="NZ_BAAAQN010000011.1"/>
</dbReference>
<evidence type="ECO:0000313" key="3">
    <source>
        <dbReference type="EMBL" id="GAA2025550.1"/>
    </source>
</evidence>
<dbReference type="PANTHER" id="PTHR12993">
    <property type="entry name" value="N-ACETYLGLUCOSAMINYL-PHOSPHATIDYLINOSITOL DE-N-ACETYLASE-RELATED"/>
    <property type="match status" value="1"/>
</dbReference>
<feature type="compositionally biased region" description="Low complexity" evidence="2">
    <location>
        <begin position="282"/>
        <end position="307"/>
    </location>
</feature>
<dbReference type="Proteomes" id="UP001500751">
    <property type="component" value="Unassembled WGS sequence"/>
</dbReference>
<dbReference type="InterPro" id="IPR024078">
    <property type="entry name" value="LmbE-like_dom_sf"/>
</dbReference>
<proteinExistence type="predicted"/>
<dbReference type="PANTHER" id="PTHR12993:SF26">
    <property type="entry name" value="1D-MYO-INOSITOL 2-ACETAMIDO-2-DEOXY-ALPHA-D-GLUCOPYRANOSIDE DEACETYLASE"/>
    <property type="match status" value="1"/>
</dbReference>
<dbReference type="EMBL" id="BAAAQN010000011">
    <property type="protein sequence ID" value="GAA2025550.1"/>
    <property type="molecule type" value="Genomic_DNA"/>
</dbReference>
<protein>
    <submittedName>
        <fullName evidence="3">PIG-L family deacetylase</fullName>
    </submittedName>
</protein>
<evidence type="ECO:0000256" key="1">
    <source>
        <dbReference type="ARBA" id="ARBA00022833"/>
    </source>
</evidence>
<feature type="region of interest" description="Disordered" evidence="2">
    <location>
        <begin position="256"/>
        <end position="322"/>
    </location>
</feature>